<dbReference type="InterPro" id="IPR013083">
    <property type="entry name" value="Znf_RING/FYVE/PHD"/>
</dbReference>
<evidence type="ECO:0000256" key="3">
    <source>
        <dbReference type="ARBA" id="ARBA00022833"/>
    </source>
</evidence>
<comment type="caution">
    <text evidence="7">The sequence shown here is derived from an EMBL/GenBank/DDBJ whole genome shotgun (WGS) entry which is preliminary data.</text>
</comment>
<feature type="compositionally biased region" description="Basic and acidic residues" evidence="5">
    <location>
        <begin position="809"/>
        <end position="822"/>
    </location>
</feature>
<proteinExistence type="predicted"/>
<feature type="region of interest" description="Disordered" evidence="5">
    <location>
        <begin position="531"/>
        <end position="565"/>
    </location>
</feature>
<feature type="compositionally biased region" description="Polar residues" evidence="5">
    <location>
        <begin position="610"/>
        <end position="622"/>
    </location>
</feature>
<keyword evidence="8" id="KW-1185">Reference proteome</keyword>
<feature type="region of interest" description="Disordered" evidence="5">
    <location>
        <begin position="902"/>
        <end position="925"/>
    </location>
</feature>
<feature type="region of interest" description="Disordered" evidence="5">
    <location>
        <begin position="643"/>
        <end position="662"/>
    </location>
</feature>
<feature type="region of interest" description="Disordered" evidence="5">
    <location>
        <begin position="185"/>
        <end position="219"/>
    </location>
</feature>
<keyword evidence="1" id="KW-0479">Metal-binding</keyword>
<dbReference type="Gramene" id="arahy.Tifrunner.gnm2.ann2.Ah13g146600.1">
    <property type="protein sequence ID" value="arahy.Tifrunner.gnm2.ann2.Ah13g146600.1-CDS"/>
    <property type="gene ID" value="arahy.Tifrunner.gnm2.ann2.Ah13g146600"/>
</dbReference>
<feature type="compositionally biased region" description="Polar residues" evidence="5">
    <location>
        <begin position="185"/>
        <end position="217"/>
    </location>
</feature>
<feature type="compositionally biased region" description="Polar residues" evidence="5">
    <location>
        <begin position="689"/>
        <end position="699"/>
    </location>
</feature>
<feature type="compositionally biased region" description="Polar residues" evidence="5">
    <location>
        <begin position="357"/>
        <end position="376"/>
    </location>
</feature>
<feature type="compositionally biased region" description="Polar residues" evidence="5">
    <location>
        <begin position="440"/>
        <end position="488"/>
    </location>
</feature>
<organism evidence="7 8">
    <name type="scientific">Arachis hypogaea</name>
    <name type="common">Peanut</name>
    <dbReference type="NCBI Taxonomy" id="3818"/>
    <lineage>
        <taxon>Eukaryota</taxon>
        <taxon>Viridiplantae</taxon>
        <taxon>Streptophyta</taxon>
        <taxon>Embryophyta</taxon>
        <taxon>Tracheophyta</taxon>
        <taxon>Spermatophyta</taxon>
        <taxon>Magnoliopsida</taxon>
        <taxon>eudicotyledons</taxon>
        <taxon>Gunneridae</taxon>
        <taxon>Pentapetalae</taxon>
        <taxon>rosids</taxon>
        <taxon>fabids</taxon>
        <taxon>Fabales</taxon>
        <taxon>Fabaceae</taxon>
        <taxon>Papilionoideae</taxon>
        <taxon>50 kb inversion clade</taxon>
        <taxon>dalbergioids sensu lato</taxon>
        <taxon>Dalbergieae</taxon>
        <taxon>Pterocarpus clade</taxon>
        <taxon>Arachis</taxon>
    </lineage>
</organism>
<dbReference type="PROSITE" id="PS00518">
    <property type="entry name" value="ZF_RING_1"/>
    <property type="match status" value="1"/>
</dbReference>
<accession>A0A445A6T2</accession>
<dbReference type="PANTHER" id="PTHR37393:SF1">
    <property type="entry name" value="AT-RICH INTERACTIVE DOMAIN-CONTAINING PROTEIN 1A-LIKE"/>
    <property type="match status" value="1"/>
</dbReference>
<dbReference type="EMBL" id="SDMP01000013">
    <property type="protein sequence ID" value="RYR22158.1"/>
    <property type="molecule type" value="Genomic_DNA"/>
</dbReference>
<feature type="region of interest" description="Disordered" evidence="5">
    <location>
        <begin position="1267"/>
        <end position="1295"/>
    </location>
</feature>
<keyword evidence="2 4" id="KW-0863">Zinc-finger</keyword>
<feature type="domain" description="RING-type" evidence="6">
    <location>
        <begin position="20"/>
        <end position="59"/>
    </location>
</feature>
<reference evidence="7 8" key="1">
    <citation type="submission" date="2019-01" db="EMBL/GenBank/DDBJ databases">
        <title>Sequencing of cultivated peanut Arachis hypogaea provides insights into genome evolution and oil improvement.</title>
        <authorList>
            <person name="Chen X."/>
        </authorList>
    </citation>
    <scope>NUCLEOTIDE SEQUENCE [LARGE SCALE GENOMIC DNA]</scope>
    <source>
        <strain evidence="8">cv. Fuhuasheng</strain>
        <strain evidence="7">GDAAS-fuhuasheng2018</strain>
        <tissue evidence="7">Leaves</tissue>
    </source>
</reference>
<evidence type="ECO:0000256" key="4">
    <source>
        <dbReference type="PROSITE-ProRule" id="PRU00175"/>
    </source>
</evidence>
<gene>
    <name evidence="7" type="ORF">Ahy_B03g067437</name>
</gene>
<evidence type="ECO:0000256" key="1">
    <source>
        <dbReference type="ARBA" id="ARBA00022723"/>
    </source>
</evidence>
<dbReference type="InterPro" id="IPR017907">
    <property type="entry name" value="Znf_RING_CS"/>
</dbReference>
<feature type="region of interest" description="Disordered" evidence="5">
    <location>
        <begin position="582"/>
        <end position="633"/>
    </location>
</feature>
<evidence type="ECO:0000256" key="2">
    <source>
        <dbReference type="ARBA" id="ARBA00022771"/>
    </source>
</evidence>
<name>A0A445A6T2_ARAHY</name>
<feature type="region of interest" description="Disordered" evidence="5">
    <location>
        <begin position="254"/>
        <end position="507"/>
    </location>
</feature>
<dbReference type="GO" id="GO:0008270">
    <property type="term" value="F:zinc ion binding"/>
    <property type="evidence" value="ECO:0007669"/>
    <property type="project" value="UniProtKB-KW"/>
</dbReference>
<evidence type="ECO:0000259" key="6">
    <source>
        <dbReference type="PROSITE" id="PS50089"/>
    </source>
</evidence>
<dbReference type="SUPFAM" id="SSF57850">
    <property type="entry name" value="RING/U-box"/>
    <property type="match status" value="1"/>
</dbReference>
<dbReference type="Proteomes" id="UP000289738">
    <property type="component" value="Chromosome B03"/>
</dbReference>
<feature type="compositionally biased region" description="Low complexity" evidence="5">
    <location>
        <begin position="254"/>
        <end position="322"/>
    </location>
</feature>
<dbReference type="STRING" id="3818.A0A445A6T2"/>
<evidence type="ECO:0000313" key="7">
    <source>
        <dbReference type="EMBL" id="RYR22157.1"/>
    </source>
</evidence>
<evidence type="ECO:0000256" key="5">
    <source>
        <dbReference type="SAM" id="MobiDB-lite"/>
    </source>
</evidence>
<sequence>MGFDNECIVNIQSLAGEYFCPVCRLLVYPSEAMQSQCTHLYCKPCLTYVVSTTRACPYDGYLVTEADSKPLTESNKALAETIGKIPVHCLYHRSGCTWQGTLSECTSHCSGCVFGNSPVVCNRCGIQIVHRQVQEHAQSCPGVQSQAQQVAVTQEPSATSTVASTDQNQTAAPVGAVASQALNSQTAVTTTTSGQDSSQLPNPASQSQPTQNVQTAAPTAEQWYQQQQYQQYYLQYPGQDPYQQQYQHYYPYQQPVGPQYQQPYSQPQPQSQSQPQSQPQPQPQAQHQVQPQPQAQHQVQPQPQAQHQVQPQLQPQGVSNPLPQVPAPVAPQPQNQMQVNQQQQQLQPAVTPHGQILPQSNPPGLTQALSQPQSSYPYPLVPHAVQPHPQPQQHMQIPPYQQPHSQAQHSQPQIQQPAQKYPVSQPQVHSQAHPNAPVQHLSQSQMRPHQSLTPSVQPQGQNASSNAVTGFQSYPQPQPQLHQSTQPGAPQHGMQMHAQSGPLPHAQHPVLMQNQFPQQIPVMFSNQQQPALLPSPVQGQGTPPIQQPPVYNPNQQPGPINHRPTLQPVQQSLAQQPFAHMPMSSHLRPQGPGHSFPRHSFPPAQGNPAPLNSTQLSQSQNAVGKPSIPNHPIQIQPFAHTANNIPVRPGQTGSSHLPENHNLLVGTNNQVQLSSDLQSGAPAPHERQGNATEQHSDSATGKLAKNSKDFYTASLSENELKSEKVKMDIKPIDAGNKQNGGDQNAVKTSGPNVNSLENGDSVGQSVGKEEVAENNGNEHSAPKGNENQDGPLLKMETKKESETDEVNNDDAHTSRPAADHGKQHQPMTEYAAVQQRSSAMLGSQVLRPAGPNDPLPSGHSSTFVRNHVPTHDPHLGQATMLKQPQGIGIQFGTPGQNFQPQSLGPAAPYNQGQEPPFHAGASNSSRIGGPRFSAQPSRDMHGGLTANMLVHAPDDFGFRDERFNSFPAQGHQNFDRREFEDGIRKFPRMPLDTEPVPRYGNHSFDPLEAGKRPVGFHDEAINKSGATLHPGYLGLGPGHGRHHMDGMAPRSPGGEYPDMPPHRMRPLSGGLVGKADIDDFDGRPARHFGEPFGIAFHDSRFPRLPGHLHRDEFEGFGNFRLGEHPRDGNFIGQDEFAGPFQRGEHFGPHNFSRQLHQGEPIVYGAHPGSRSFESFSKGNRPGHPQLGEPGFRSSFSLPGFPNDAGFLPGEARSFDNVRRKPASMGWCRICRVDCETVEGLDLHSQTREHQRTAMDIVKSIKQNVKKQKLIPSEHSSVKDGNKTRNTGFEGRGNKH</sequence>
<protein>
    <recommendedName>
        <fullName evidence="6">RING-type domain-containing protein</fullName>
    </recommendedName>
</protein>
<dbReference type="PANTHER" id="PTHR37393">
    <property type="entry name" value="AT-RICH INTERACTIVE DOMAIN-CONTAINING PROTEIN 1A-LIKE"/>
    <property type="match status" value="1"/>
</dbReference>
<dbReference type="InterPro" id="IPR001841">
    <property type="entry name" value="Znf_RING"/>
</dbReference>
<dbReference type="SUPFAM" id="SSF49599">
    <property type="entry name" value="TRAF domain-like"/>
    <property type="match status" value="1"/>
</dbReference>
<feature type="region of interest" description="Disordered" evidence="5">
    <location>
        <begin position="732"/>
        <end position="837"/>
    </location>
</feature>
<feature type="compositionally biased region" description="Low complexity" evidence="5">
    <location>
        <begin position="382"/>
        <end position="422"/>
    </location>
</feature>
<evidence type="ECO:0000313" key="8">
    <source>
        <dbReference type="Proteomes" id="UP000289738"/>
    </source>
</evidence>
<feature type="compositionally biased region" description="Low complexity" evidence="5">
    <location>
        <begin position="332"/>
        <end position="349"/>
    </location>
</feature>
<dbReference type="OrthoDB" id="9049620at2759"/>
<feature type="compositionally biased region" description="Polar residues" evidence="5">
    <location>
        <begin position="424"/>
        <end position="433"/>
    </location>
</feature>
<keyword evidence="3" id="KW-0862">Zinc</keyword>
<feature type="region of interest" description="Disordered" evidence="5">
    <location>
        <begin position="675"/>
        <end position="704"/>
    </location>
</feature>
<dbReference type="CDD" id="cd16449">
    <property type="entry name" value="RING-HC"/>
    <property type="match status" value="1"/>
</dbReference>
<dbReference type="PROSITE" id="PS50089">
    <property type="entry name" value="ZF_RING_2"/>
    <property type="match status" value="1"/>
</dbReference>
<dbReference type="Gene3D" id="3.30.40.10">
    <property type="entry name" value="Zinc/RING finger domain, C3HC4 (zinc finger)"/>
    <property type="match status" value="1"/>
</dbReference>
<feature type="compositionally biased region" description="Polar residues" evidence="5">
    <location>
        <begin position="736"/>
        <end position="764"/>
    </location>
</feature>
<dbReference type="EMBL" id="SDMP01000013">
    <property type="protein sequence ID" value="RYR22157.1"/>
    <property type="molecule type" value="Genomic_DNA"/>
</dbReference>